<evidence type="ECO:0000256" key="3">
    <source>
        <dbReference type="PIRSR" id="PIRSR608264-1"/>
    </source>
</evidence>
<dbReference type="InParanoid" id="A0A1C7NP61"/>
<reference evidence="6 7" key="1">
    <citation type="submission" date="2016-03" db="EMBL/GenBank/DDBJ databases">
        <title>Choanephora cucurbitarum.</title>
        <authorList>
            <person name="Min B."/>
            <person name="Park H."/>
            <person name="Park J.-H."/>
            <person name="Shin H.-D."/>
            <person name="Choi I.-G."/>
        </authorList>
    </citation>
    <scope>NUCLEOTIDE SEQUENCE [LARGE SCALE GENOMIC DNA]</scope>
    <source>
        <strain evidence="6 7">KUS-F28377</strain>
    </source>
</reference>
<dbReference type="Gene3D" id="2.60.120.200">
    <property type="match status" value="1"/>
</dbReference>
<evidence type="ECO:0000313" key="7">
    <source>
        <dbReference type="Proteomes" id="UP000093000"/>
    </source>
</evidence>
<proteinExistence type="predicted"/>
<organism evidence="6 7">
    <name type="scientific">Choanephora cucurbitarum</name>
    <dbReference type="NCBI Taxonomy" id="101091"/>
    <lineage>
        <taxon>Eukaryota</taxon>
        <taxon>Fungi</taxon>
        <taxon>Fungi incertae sedis</taxon>
        <taxon>Mucoromycota</taxon>
        <taxon>Mucoromycotina</taxon>
        <taxon>Mucoromycetes</taxon>
        <taxon>Mucorales</taxon>
        <taxon>Mucorineae</taxon>
        <taxon>Choanephoraceae</taxon>
        <taxon>Choanephoroideae</taxon>
        <taxon>Choanephora</taxon>
    </lineage>
</organism>
<evidence type="ECO:0000259" key="5">
    <source>
        <dbReference type="PROSITE" id="PS51762"/>
    </source>
</evidence>
<dbReference type="Pfam" id="PF00722">
    <property type="entry name" value="Glyco_hydro_16"/>
    <property type="match status" value="1"/>
</dbReference>
<sequence>MQLTGTAWFLILAVPRIIYAQTKEANGSSQPVVCDCGFKDESNNIWANIWHADYSVYNSNLRQDSHYMLMDYTVDPKHNNTFSRVFTPNNVRLSADNGIVLSVEKDSNGKYSSASIGTKRDDFLYGTFRAKLKTSNVPGTVAAFFYYRNNTSEIDVEMLSRLNDPYMSYFSVQPQVYESNGQASPLTNNKHPLSYNPTEDYHTYRFDWTPGSVKFYVDDEFVNELTTNIPNSPGRILLNHWTDGNPNFSGGPPTETAELTLSKLNIFFNSSESDNSLQCQHSKSACLVSGKE</sequence>
<dbReference type="SUPFAM" id="SSF49899">
    <property type="entry name" value="Concanavalin A-like lectins/glucanases"/>
    <property type="match status" value="1"/>
</dbReference>
<name>A0A1C7NP61_9FUNG</name>
<feature type="chain" id="PRO_5008889811" evidence="4">
    <location>
        <begin position="21"/>
        <end position="292"/>
    </location>
</feature>
<dbReference type="InterPro" id="IPR000757">
    <property type="entry name" value="Beta-glucanase-like"/>
</dbReference>
<dbReference type="CDD" id="cd00413">
    <property type="entry name" value="Glyco_hydrolase_16"/>
    <property type="match status" value="1"/>
</dbReference>
<dbReference type="GO" id="GO:0004553">
    <property type="term" value="F:hydrolase activity, hydrolyzing O-glycosyl compounds"/>
    <property type="evidence" value="ECO:0007669"/>
    <property type="project" value="InterPro"/>
</dbReference>
<evidence type="ECO:0000256" key="2">
    <source>
        <dbReference type="ARBA" id="ARBA00023295"/>
    </source>
</evidence>
<dbReference type="GO" id="GO:0005975">
    <property type="term" value="P:carbohydrate metabolic process"/>
    <property type="evidence" value="ECO:0007669"/>
    <property type="project" value="InterPro"/>
</dbReference>
<evidence type="ECO:0000256" key="4">
    <source>
        <dbReference type="SAM" id="SignalP"/>
    </source>
</evidence>
<dbReference type="Proteomes" id="UP000093000">
    <property type="component" value="Unassembled WGS sequence"/>
</dbReference>
<dbReference type="PROSITE" id="PS51762">
    <property type="entry name" value="GH16_2"/>
    <property type="match status" value="1"/>
</dbReference>
<evidence type="ECO:0000313" key="6">
    <source>
        <dbReference type="EMBL" id="OBZ90798.1"/>
    </source>
</evidence>
<feature type="signal peptide" evidence="4">
    <location>
        <begin position="1"/>
        <end position="20"/>
    </location>
</feature>
<keyword evidence="1" id="KW-0378">Hydrolase</keyword>
<dbReference type="OrthoDB" id="25131at2759"/>
<evidence type="ECO:0000256" key="1">
    <source>
        <dbReference type="ARBA" id="ARBA00022801"/>
    </source>
</evidence>
<keyword evidence="4" id="KW-0732">Signal</keyword>
<dbReference type="PANTHER" id="PTHR38121:SF2">
    <property type="entry name" value="ACYLTRANSFERASE 3 DOMAIN-CONTAINING PROTEIN"/>
    <property type="match status" value="1"/>
</dbReference>
<feature type="domain" description="GH16" evidence="5">
    <location>
        <begin position="23"/>
        <end position="272"/>
    </location>
</feature>
<dbReference type="PRINTS" id="PR00737">
    <property type="entry name" value="GLHYDRLASE16"/>
</dbReference>
<feature type="active site" description="Proton donor" evidence="3">
    <location>
        <position position="157"/>
    </location>
</feature>
<dbReference type="InterPro" id="IPR008264">
    <property type="entry name" value="Beta_glucanase"/>
</dbReference>
<accession>A0A1C7NP61</accession>
<dbReference type="AlphaFoldDB" id="A0A1C7NP61"/>
<protein>
    <submittedName>
        <fullName evidence="6">Beta-glucanase</fullName>
    </submittedName>
</protein>
<comment type="caution">
    <text evidence="6">The sequence shown here is derived from an EMBL/GenBank/DDBJ whole genome shotgun (WGS) entry which is preliminary data.</text>
</comment>
<dbReference type="EMBL" id="LUGH01000033">
    <property type="protein sequence ID" value="OBZ90798.1"/>
    <property type="molecule type" value="Genomic_DNA"/>
</dbReference>
<dbReference type="STRING" id="101091.A0A1C7NP61"/>
<dbReference type="InterPro" id="IPR013320">
    <property type="entry name" value="ConA-like_dom_sf"/>
</dbReference>
<keyword evidence="2" id="KW-0326">Glycosidase</keyword>
<feature type="active site" description="Nucleophile" evidence="3">
    <location>
        <position position="153"/>
    </location>
</feature>
<dbReference type="PANTHER" id="PTHR38121">
    <property type="entry name" value="GH16 DOMAIN-CONTAINING PROTEIN"/>
    <property type="match status" value="1"/>
</dbReference>
<keyword evidence="7" id="KW-1185">Reference proteome</keyword>
<gene>
    <name evidence="6" type="primary">gluB</name>
    <name evidence="6" type="ORF">A0J61_01158</name>
</gene>